<dbReference type="AlphaFoldDB" id="A0A507B9E1"/>
<protein>
    <recommendedName>
        <fullName evidence="2">Heterokaryon incompatibility domain-containing protein</fullName>
    </recommendedName>
</protein>
<feature type="region of interest" description="Disordered" evidence="1">
    <location>
        <begin position="1"/>
        <end position="24"/>
    </location>
</feature>
<dbReference type="PANTHER" id="PTHR24148">
    <property type="entry name" value="ANKYRIN REPEAT DOMAIN-CONTAINING PROTEIN 39 HOMOLOG-RELATED"/>
    <property type="match status" value="1"/>
</dbReference>
<feature type="domain" description="Heterokaryon incompatibility" evidence="2">
    <location>
        <begin position="93"/>
        <end position="201"/>
    </location>
</feature>
<evidence type="ECO:0000313" key="3">
    <source>
        <dbReference type="EMBL" id="TPX18942.1"/>
    </source>
</evidence>
<evidence type="ECO:0000259" key="2">
    <source>
        <dbReference type="Pfam" id="PF06985"/>
    </source>
</evidence>
<dbReference type="RefSeq" id="XP_031000653.1">
    <property type="nucleotide sequence ID" value="XM_031134053.1"/>
</dbReference>
<feature type="compositionally biased region" description="Basic and acidic residues" evidence="1">
    <location>
        <begin position="1"/>
        <end position="10"/>
    </location>
</feature>
<dbReference type="InParanoid" id="A0A507B9E1"/>
<evidence type="ECO:0000313" key="4">
    <source>
        <dbReference type="Proteomes" id="UP000319257"/>
    </source>
</evidence>
<dbReference type="InterPro" id="IPR052895">
    <property type="entry name" value="HetReg/Transcr_Mod"/>
</dbReference>
<evidence type="ECO:0000256" key="1">
    <source>
        <dbReference type="SAM" id="MobiDB-lite"/>
    </source>
</evidence>
<dbReference type="Pfam" id="PF26639">
    <property type="entry name" value="Het-6_barrel"/>
    <property type="match status" value="1"/>
</dbReference>
<dbReference type="PANTHER" id="PTHR24148:SF64">
    <property type="entry name" value="HETEROKARYON INCOMPATIBILITY DOMAIN-CONTAINING PROTEIN"/>
    <property type="match status" value="1"/>
</dbReference>
<reference evidence="3 4" key="1">
    <citation type="submission" date="2019-06" db="EMBL/GenBank/DDBJ databases">
        <title>Draft genome sequence of the filamentous fungus Phialemoniopsis curvata isolated from diesel fuel.</title>
        <authorList>
            <person name="Varaljay V.A."/>
            <person name="Lyon W.J."/>
            <person name="Crouch A.L."/>
            <person name="Drake C.E."/>
            <person name="Hollomon J.M."/>
            <person name="Nadeau L.J."/>
            <person name="Nunn H.S."/>
            <person name="Stevenson B.S."/>
            <person name="Bojanowski C.L."/>
            <person name="Crookes-Goodson W.J."/>
        </authorList>
    </citation>
    <scope>NUCLEOTIDE SEQUENCE [LARGE SCALE GENOMIC DNA]</scope>
    <source>
        <strain evidence="3 4">D216</strain>
    </source>
</reference>
<dbReference type="GeneID" id="41978782"/>
<gene>
    <name evidence="3" type="ORF">E0L32_011335</name>
</gene>
<dbReference type="EMBL" id="SKBQ01000104">
    <property type="protein sequence ID" value="TPX18942.1"/>
    <property type="molecule type" value="Genomic_DNA"/>
</dbReference>
<name>A0A507B9E1_9PEZI</name>
<comment type="caution">
    <text evidence="3">The sequence shown here is derived from an EMBL/GenBank/DDBJ whole genome shotgun (WGS) entry which is preliminary data.</text>
</comment>
<organism evidence="3 4">
    <name type="scientific">Thyridium curvatum</name>
    <dbReference type="NCBI Taxonomy" id="1093900"/>
    <lineage>
        <taxon>Eukaryota</taxon>
        <taxon>Fungi</taxon>
        <taxon>Dikarya</taxon>
        <taxon>Ascomycota</taxon>
        <taxon>Pezizomycotina</taxon>
        <taxon>Sordariomycetes</taxon>
        <taxon>Sordariomycetidae</taxon>
        <taxon>Thyridiales</taxon>
        <taxon>Thyridiaceae</taxon>
        <taxon>Thyridium</taxon>
    </lineage>
</organism>
<accession>A0A507B9E1</accession>
<proteinExistence type="predicted"/>
<keyword evidence="4" id="KW-1185">Reference proteome</keyword>
<sequence>MSDQALDHADQQAATAPSRSSLTPEELEAMRKMHDFFREANRMCEEQQPPKFSYLRLRLDWIRLIDLQPGSEDDPIVCALSMQPLQELPADEYEAVSYVWGENLHKETITCNWRIPVITADWQIAFAAPKTITNNFSVTSNVLGLLKGLRYTDRPRRLWIDQICIDQEDEAEKAEQIKIMTDIYAGATRVLIWLGDGADISEEDTEDIFAAIDLYANLSELSEAAIFSFFSWVITGETIDVYDMQEEDEEGHSTRTHHGIWRQIFRKLQPTLAILNDPVADAVVSRGEYRRDLAMTQIFRQGPSHPQFKETIEQAQIADTYERLKKWRLKRLLPELRSAGATEPKDKVLALTGFAHDDGRKIELPNLPHQVSLLYLTVVKYWMTTPDDNLYILYSRITSQYSFDVAQTPERLEGDANDSFWAYVKKMETTAAGDGTVSRGVPPDKYTPENLREARRAQFSKAKGRERAFYAGRTMFTSSNGLIGLSPAHAAVGDSVIIIAGAHVPFVVSKRPDNYYEIKGECLVYGIMHGEVMQDVPNGKIKELTLV</sequence>
<dbReference type="Pfam" id="PF06985">
    <property type="entry name" value="HET"/>
    <property type="match status" value="1"/>
</dbReference>
<dbReference type="OrthoDB" id="2288928at2759"/>
<dbReference type="InterPro" id="IPR010730">
    <property type="entry name" value="HET"/>
</dbReference>
<dbReference type="Proteomes" id="UP000319257">
    <property type="component" value="Unassembled WGS sequence"/>
</dbReference>